<keyword evidence="1" id="KW-0830">Ubiquinone</keyword>
<dbReference type="InterPro" id="IPR038989">
    <property type="entry name" value="UbiJ"/>
</dbReference>
<dbReference type="GO" id="GO:0006744">
    <property type="term" value="P:ubiquinone biosynthetic process"/>
    <property type="evidence" value="ECO:0007669"/>
    <property type="project" value="InterPro"/>
</dbReference>
<name>A0A451DAN0_9GAMM</name>
<dbReference type="PANTHER" id="PTHR38693">
    <property type="entry name" value="UBIQUINONE BIOSYNTHESIS PROTEIN UBIJ"/>
    <property type="match status" value="1"/>
</dbReference>
<evidence type="ECO:0000313" key="2">
    <source>
        <dbReference type="Proteomes" id="UP000294368"/>
    </source>
</evidence>
<gene>
    <name evidence="1" type="primary">ubiJ</name>
    <name evidence="1" type="ORF">ERCIKOCA2762_601B</name>
</gene>
<accession>A0A451DAN0</accession>
<proteinExistence type="predicted"/>
<dbReference type="PANTHER" id="PTHR38693:SF1">
    <property type="entry name" value="UBIQUINONE BIOSYNTHESIS ACCESSORY FACTOR UBIJ"/>
    <property type="match status" value="1"/>
</dbReference>
<organism evidence="1 2">
    <name type="scientific">Candidatus Erwinia haradaeae</name>
    <dbReference type="NCBI Taxonomy" id="1922217"/>
    <lineage>
        <taxon>Bacteria</taxon>
        <taxon>Pseudomonadati</taxon>
        <taxon>Pseudomonadota</taxon>
        <taxon>Gammaproteobacteria</taxon>
        <taxon>Enterobacterales</taxon>
        <taxon>Erwiniaceae</taxon>
        <taxon>Erwinia</taxon>
    </lineage>
</organism>
<dbReference type="Proteomes" id="UP000294368">
    <property type="component" value="Chromosome"/>
</dbReference>
<reference evidence="1 2" key="1">
    <citation type="submission" date="2019-02" db="EMBL/GenBank/DDBJ databases">
        <authorList>
            <person name="Manzano-Marin A."/>
            <person name="Manzano-Marin A."/>
        </authorList>
    </citation>
    <scope>NUCLEOTIDE SEQUENCE [LARGE SCALE GENOMIC DNA]</scope>
    <source>
        <strain evidence="1 2">ErCikochiana</strain>
    </source>
</reference>
<dbReference type="AlphaFoldDB" id="A0A451DAN0"/>
<sequence>MNIKDWLSISMGDILTQKIWQHVHCHYDLVNRNIKNKKKYLSDAFTEEWNLMPSSNELACFIREVDVLIHTLNVLDHRIQSLEKK</sequence>
<evidence type="ECO:0000313" key="1">
    <source>
        <dbReference type="EMBL" id="VFP83347.1"/>
    </source>
</evidence>
<dbReference type="RefSeq" id="WP_157988685.1">
    <property type="nucleotide sequence ID" value="NZ_LR217715.1"/>
</dbReference>
<dbReference type="EMBL" id="LR217715">
    <property type="protein sequence ID" value="VFP83347.1"/>
    <property type="molecule type" value="Genomic_DNA"/>
</dbReference>
<dbReference type="OrthoDB" id="5801225at2"/>
<protein>
    <submittedName>
        <fullName evidence="1">Ubiquinone biosynthesis protein UbiJ, partial</fullName>
    </submittedName>
</protein>